<accession>A0A3N5B300</accession>
<reference evidence="2 3" key="1">
    <citation type="submission" date="2018-11" db="EMBL/GenBank/DDBJ databases">
        <title>Genomic Encyclopedia of Type Strains, Phase IV (KMG-IV): sequencing the most valuable type-strain genomes for metagenomic binning, comparative biology and taxonomic classification.</title>
        <authorList>
            <person name="Goeker M."/>
        </authorList>
    </citation>
    <scope>NUCLEOTIDE SEQUENCE [LARGE SCALE GENOMIC DNA]</scope>
    <source>
        <strain evidence="2 3">DSM 102936</strain>
    </source>
</reference>
<keyword evidence="1" id="KW-0812">Transmembrane</keyword>
<evidence type="ECO:0000313" key="3">
    <source>
        <dbReference type="Proteomes" id="UP000282654"/>
    </source>
</evidence>
<organism evidence="2 3">
    <name type="scientific">Thermodesulfitimonas autotrophica</name>
    <dbReference type="NCBI Taxonomy" id="1894989"/>
    <lineage>
        <taxon>Bacteria</taxon>
        <taxon>Bacillati</taxon>
        <taxon>Bacillota</taxon>
        <taxon>Clostridia</taxon>
        <taxon>Thermoanaerobacterales</taxon>
        <taxon>Thermoanaerobacteraceae</taxon>
        <taxon>Thermodesulfitimonas</taxon>
    </lineage>
</organism>
<keyword evidence="1" id="KW-1133">Transmembrane helix</keyword>
<evidence type="ECO:0000256" key="1">
    <source>
        <dbReference type="SAM" id="Phobius"/>
    </source>
</evidence>
<dbReference type="AlphaFoldDB" id="A0A3N5B300"/>
<proteinExistence type="predicted"/>
<name>A0A3N5B300_9THEO</name>
<feature type="transmembrane region" description="Helical" evidence="1">
    <location>
        <begin position="30"/>
        <end position="50"/>
    </location>
</feature>
<comment type="caution">
    <text evidence="2">The sequence shown here is derived from an EMBL/GenBank/DDBJ whole genome shotgun (WGS) entry which is preliminary data.</text>
</comment>
<dbReference type="Proteomes" id="UP000282654">
    <property type="component" value="Unassembled WGS sequence"/>
</dbReference>
<gene>
    <name evidence="2" type="ORF">EDD75_0776</name>
</gene>
<keyword evidence="1" id="KW-0472">Membrane</keyword>
<evidence type="ECO:0000313" key="2">
    <source>
        <dbReference type="EMBL" id="RPF49950.1"/>
    </source>
</evidence>
<keyword evidence="3" id="KW-1185">Reference proteome</keyword>
<dbReference type="EMBL" id="RKRE01000001">
    <property type="protein sequence ID" value="RPF49950.1"/>
    <property type="molecule type" value="Genomic_DNA"/>
</dbReference>
<sequence>MRQTLLRLLKDESGQLTGQMGKGPMGGWEVALLILAILGVGALIGCGFLARALPG</sequence>
<protein>
    <submittedName>
        <fullName evidence="2">Uncharacterized protein</fullName>
    </submittedName>
</protein>
<dbReference type="RefSeq" id="WP_170157694.1">
    <property type="nucleotide sequence ID" value="NZ_RKRE01000001.1"/>
</dbReference>